<evidence type="ECO:0000313" key="1">
    <source>
        <dbReference type="EMBL" id="KJK35599.1"/>
    </source>
</evidence>
<dbReference type="AlphaFoldDB" id="A0A0F0GFP7"/>
<evidence type="ECO:0008006" key="3">
    <source>
        <dbReference type="Google" id="ProtNLM"/>
    </source>
</evidence>
<dbReference type="InterPro" id="IPR011990">
    <property type="entry name" value="TPR-like_helical_dom_sf"/>
</dbReference>
<dbReference type="EMBL" id="JYJG01000440">
    <property type="protein sequence ID" value="KJK35599.1"/>
    <property type="molecule type" value="Genomic_DNA"/>
</dbReference>
<dbReference type="Gene3D" id="1.25.40.10">
    <property type="entry name" value="Tetratricopeptide repeat domain"/>
    <property type="match status" value="1"/>
</dbReference>
<gene>
    <name evidence="1" type="ORF">UK23_42720</name>
</gene>
<dbReference type="PATRIC" id="fig|68170.10.peg.1651"/>
<protein>
    <recommendedName>
        <fullName evidence="3">Tetratricopeptide repeat protein</fullName>
    </recommendedName>
</protein>
<comment type="caution">
    <text evidence="1">The sequence shown here is derived from an EMBL/GenBank/DDBJ whole genome shotgun (WGS) entry which is preliminary data.</text>
</comment>
<keyword evidence="2" id="KW-1185">Reference proteome</keyword>
<name>A0A0F0GFP7_LENAE</name>
<reference evidence="1 2" key="1">
    <citation type="submission" date="2015-02" db="EMBL/GenBank/DDBJ databases">
        <authorList>
            <person name="Ju K.-S."/>
            <person name="Doroghazi J.R."/>
            <person name="Metcalf W."/>
        </authorList>
    </citation>
    <scope>NUCLEOTIDE SEQUENCE [LARGE SCALE GENOMIC DNA]</scope>
    <source>
        <strain evidence="1 2">NRRL B-16140</strain>
    </source>
</reference>
<sequence>MLGDHGGAQRDLAAALALHQAREDVERGFLLGHEHARKALHRLRVLGDIDGEAYALRTLGYVHHKLGEHDRAVVVLSPAVDQFAGLGAEAVLTDIPTWRTGG</sequence>
<evidence type="ECO:0000313" key="2">
    <source>
        <dbReference type="Proteomes" id="UP000033393"/>
    </source>
</evidence>
<proteinExistence type="predicted"/>
<dbReference type="Proteomes" id="UP000033393">
    <property type="component" value="Unassembled WGS sequence"/>
</dbReference>
<dbReference type="RefSeq" id="WP_045317537.1">
    <property type="nucleotide sequence ID" value="NZ_JYJG01000440.1"/>
</dbReference>
<organism evidence="1 2">
    <name type="scientific">Lentzea aerocolonigenes</name>
    <name type="common">Lechevalieria aerocolonigenes</name>
    <name type="synonym">Saccharothrix aerocolonigenes</name>
    <dbReference type="NCBI Taxonomy" id="68170"/>
    <lineage>
        <taxon>Bacteria</taxon>
        <taxon>Bacillati</taxon>
        <taxon>Actinomycetota</taxon>
        <taxon>Actinomycetes</taxon>
        <taxon>Pseudonocardiales</taxon>
        <taxon>Pseudonocardiaceae</taxon>
        <taxon>Lentzea</taxon>
    </lineage>
</organism>
<accession>A0A0F0GFP7</accession>